<keyword evidence="2" id="KW-1185">Reference proteome</keyword>
<protein>
    <submittedName>
        <fullName evidence="1">Uncharacterized protein</fullName>
    </submittedName>
</protein>
<dbReference type="Pfam" id="PF09957">
    <property type="entry name" value="VapB_antitoxin"/>
    <property type="match status" value="1"/>
</dbReference>
<dbReference type="OrthoDB" id="9805830at2"/>
<proteinExistence type="predicted"/>
<name>S0G3A8_9BACT</name>
<gene>
    <name evidence="1" type="ORF">Dpo_1c05260</name>
</gene>
<evidence type="ECO:0000313" key="2">
    <source>
        <dbReference type="Proteomes" id="UP000014216"/>
    </source>
</evidence>
<organism evidence="1 2">
    <name type="scientific">Desulfotignum phosphitoxidans DSM 13687</name>
    <dbReference type="NCBI Taxonomy" id="1286635"/>
    <lineage>
        <taxon>Bacteria</taxon>
        <taxon>Pseudomonadati</taxon>
        <taxon>Thermodesulfobacteriota</taxon>
        <taxon>Desulfobacteria</taxon>
        <taxon>Desulfobacterales</taxon>
        <taxon>Desulfobacteraceae</taxon>
        <taxon>Desulfotignum</taxon>
    </lineage>
</organism>
<dbReference type="EMBL" id="APJX01000001">
    <property type="protein sequence ID" value="EMS81385.1"/>
    <property type="molecule type" value="Genomic_DNA"/>
</dbReference>
<reference evidence="1 2" key="1">
    <citation type="journal article" date="2013" name="Genome Announc.">
        <title>Draft Genome Sequence of Desulfotignum phosphitoxidans DSM 13687 Strain FiPS-3.</title>
        <authorList>
            <person name="Poehlein A."/>
            <person name="Daniel R."/>
            <person name="Simeonova D.D."/>
        </authorList>
    </citation>
    <scope>NUCLEOTIDE SEQUENCE [LARGE SCALE GENOMIC DNA]</scope>
    <source>
        <strain evidence="1 2">DSM 13687</strain>
    </source>
</reference>
<sequence length="73" mass="8506">MATNLQIDDELIQKAVRLGRHKTKKAAVSKALLEYIQNLEQEKILSMFGTVEYDPEYDYKEQRRSVQKTSKTS</sequence>
<dbReference type="InterPro" id="IPR019239">
    <property type="entry name" value="VapB_antitoxin"/>
</dbReference>
<evidence type="ECO:0000313" key="1">
    <source>
        <dbReference type="EMBL" id="EMS81385.1"/>
    </source>
</evidence>
<dbReference type="Proteomes" id="UP000014216">
    <property type="component" value="Unassembled WGS sequence"/>
</dbReference>
<dbReference type="RefSeq" id="WP_006964100.1">
    <property type="nucleotide sequence ID" value="NZ_APJX01000001.1"/>
</dbReference>
<dbReference type="AlphaFoldDB" id="S0G3A8"/>
<comment type="caution">
    <text evidence="1">The sequence shown here is derived from an EMBL/GenBank/DDBJ whole genome shotgun (WGS) entry which is preliminary data.</text>
</comment>
<accession>S0G3A8</accession>